<accession>A0A429Z854</accession>
<dbReference type="OrthoDB" id="9801358at2"/>
<dbReference type="Gene3D" id="3.40.30.10">
    <property type="entry name" value="Glutaredoxin"/>
    <property type="match status" value="1"/>
</dbReference>
<protein>
    <submittedName>
        <fullName evidence="1">Arsenical resistance operon transcriptional repressor ArsD</fullName>
    </submittedName>
</protein>
<organism evidence="1 2">
    <name type="scientific">Vagococcus humatus</name>
    <dbReference type="NCBI Taxonomy" id="1889241"/>
    <lineage>
        <taxon>Bacteria</taxon>
        <taxon>Bacillati</taxon>
        <taxon>Bacillota</taxon>
        <taxon>Bacilli</taxon>
        <taxon>Lactobacillales</taxon>
        <taxon>Enterococcaceae</taxon>
        <taxon>Vagococcus</taxon>
    </lineage>
</organism>
<comment type="caution">
    <text evidence="1">The sequence shown here is derived from an EMBL/GenBank/DDBJ whole genome shotgun (WGS) entry which is preliminary data.</text>
</comment>
<dbReference type="RefSeq" id="WP_125942486.1">
    <property type="nucleotide sequence ID" value="NZ_PXZH01000001.1"/>
</dbReference>
<gene>
    <name evidence="1" type="ORF">C7P63_01995</name>
</gene>
<dbReference type="EMBL" id="PXZH01000001">
    <property type="protein sequence ID" value="RST89874.1"/>
    <property type="molecule type" value="Genomic_DNA"/>
</dbReference>
<evidence type="ECO:0000313" key="1">
    <source>
        <dbReference type="EMBL" id="RST89874.1"/>
    </source>
</evidence>
<evidence type="ECO:0000313" key="2">
    <source>
        <dbReference type="Proteomes" id="UP000277864"/>
    </source>
</evidence>
<dbReference type="GO" id="GO:0003677">
    <property type="term" value="F:DNA binding"/>
    <property type="evidence" value="ECO:0007669"/>
    <property type="project" value="InterPro"/>
</dbReference>
<dbReference type="Proteomes" id="UP000277864">
    <property type="component" value="Unassembled WGS sequence"/>
</dbReference>
<dbReference type="InterPro" id="IPR010712">
    <property type="entry name" value="Arsenical-R_ArsD"/>
</dbReference>
<dbReference type="NCBIfam" id="NF033727">
    <property type="entry name" value="chaperon_ArsD"/>
    <property type="match status" value="1"/>
</dbReference>
<name>A0A429Z854_9ENTE</name>
<keyword evidence="2" id="KW-1185">Reference proteome</keyword>
<proteinExistence type="predicted"/>
<dbReference type="Pfam" id="PF06953">
    <property type="entry name" value="ArsD"/>
    <property type="match status" value="1"/>
</dbReference>
<dbReference type="GO" id="GO:0045892">
    <property type="term" value="P:negative regulation of DNA-templated transcription"/>
    <property type="evidence" value="ECO:0007669"/>
    <property type="project" value="InterPro"/>
</dbReference>
<dbReference type="AlphaFoldDB" id="A0A429Z854"/>
<dbReference type="GO" id="GO:0046685">
    <property type="term" value="P:response to arsenic-containing substance"/>
    <property type="evidence" value="ECO:0007669"/>
    <property type="project" value="InterPro"/>
</dbReference>
<reference evidence="1 2" key="1">
    <citation type="submission" date="2018-03" db="EMBL/GenBank/DDBJ databases">
        <authorList>
            <person name="Gulvik C.A."/>
        </authorList>
    </citation>
    <scope>NUCLEOTIDE SEQUENCE [LARGE SCALE GENOMIC DNA]</scope>
    <source>
        <strain evidence="1 2">JCM 31581</strain>
    </source>
</reference>
<sequence length="119" mass="12726">MIKLELFERALCCSTGVCGPSVDENLLRITGVFESLNQVDKMEAIRYNLSSTPKAFAENPAVLKELKEKGKEALPVTVLDGKVVKTGAYPTNEEIQQFTGVILVEPKSSTGCCGGNGGC</sequence>